<comment type="similarity">
    <text evidence="1">Belongs to the CcdB toxin family.</text>
</comment>
<sequence>MARFDVFNNPHAEGCLLDVQADLLSHLNTRIVVPLLPRESAPLPASTLNPVFYIGENSLVMVTQFMAAVPLSILKSPVANLQQQRDEVVAAVDFVMQGF</sequence>
<evidence type="ECO:0000256" key="5">
    <source>
        <dbReference type="ARBA" id="ARBA00023163"/>
    </source>
</evidence>
<keyword evidence="5" id="KW-0804">Transcription</keyword>
<evidence type="ECO:0000256" key="3">
    <source>
        <dbReference type="ARBA" id="ARBA00022491"/>
    </source>
</evidence>
<dbReference type="Proteomes" id="UP000632828">
    <property type="component" value="Unassembled WGS sequence"/>
</dbReference>
<accession>A0A8J6QPG1</accession>
<evidence type="ECO:0000256" key="2">
    <source>
        <dbReference type="ARBA" id="ARBA00015075"/>
    </source>
</evidence>
<keyword evidence="9" id="KW-1185">Reference proteome</keyword>
<dbReference type="RefSeq" id="WP_191153693.1">
    <property type="nucleotide sequence ID" value="NZ_JACWUN010000002.1"/>
</dbReference>
<evidence type="ECO:0000256" key="4">
    <source>
        <dbReference type="ARBA" id="ARBA00023015"/>
    </source>
</evidence>
<evidence type="ECO:0000256" key="7">
    <source>
        <dbReference type="ARBA" id="ARBA00033135"/>
    </source>
</evidence>
<protein>
    <recommendedName>
        <fullName evidence="2">Toxin CcdB</fullName>
    </recommendedName>
    <alternativeName>
        <fullName evidence="7">Cytotoxic protein CcdB</fullName>
    </alternativeName>
    <alternativeName>
        <fullName evidence="6">Protein LetD</fullName>
    </alternativeName>
</protein>
<gene>
    <name evidence="8" type="ORF">ICT70_01885</name>
</gene>
<name>A0A8J6QPG1_9BACT</name>
<reference evidence="8" key="1">
    <citation type="submission" date="2020-09" db="EMBL/GenBank/DDBJ databases">
        <title>Pelobacter alkaliphilus sp. nov., a novel anaerobic arsenate-reducing bacterium from terrestrial mud volcano.</title>
        <authorList>
            <person name="Khomyakova M.A."/>
            <person name="Merkel A.Y."/>
            <person name="Slobodkin A.I."/>
        </authorList>
    </citation>
    <scope>NUCLEOTIDE SEQUENCE</scope>
    <source>
        <strain evidence="8">M08fum</strain>
    </source>
</reference>
<dbReference type="GO" id="GO:0008657">
    <property type="term" value="F:DNA topoisomerase type II (double strand cut, ATP-hydrolyzing) inhibitor activity"/>
    <property type="evidence" value="ECO:0007669"/>
    <property type="project" value="InterPro"/>
</dbReference>
<evidence type="ECO:0000313" key="8">
    <source>
        <dbReference type="EMBL" id="MBD1399415.1"/>
    </source>
</evidence>
<keyword evidence="3" id="KW-0678">Repressor</keyword>
<dbReference type="InterPro" id="IPR011067">
    <property type="entry name" value="Plasmid_toxin/cell-grow_inhib"/>
</dbReference>
<dbReference type="GO" id="GO:0006276">
    <property type="term" value="P:plasmid maintenance"/>
    <property type="evidence" value="ECO:0007669"/>
    <property type="project" value="InterPro"/>
</dbReference>
<proteinExistence type="inferred from homology"/>
<keyword evidence="4" id="KW-0805">Transcription regulation</keyword>
<dbReference type="Gene3D" id="2.30.30.110">
    <property type="match status" value="1"/>
</dbReference>
<evidence type="ECO:0000256" key="6">
    <source>
        <dbReference type="ARBA" id="ARBA00029628"/>
    </source>
</evidence>
<dbReference type="Pfam" id="PF01845">
    <property type="entry name" value="CcdB"/>
    <property type="match status" value="1"/>
</dbReference>
<comment type="caution">
    <text evidence="8">The sequence shown here is derived from an EMBL/GenBank/DDBJ whole genome shotgun (WGS) entry which is preliminary data.</text>
</comment>
<evidence type="ECO:0000313" key="9">
    <source>
        <dbReference type="Proteomes" id="UP000632828"/>
    </source>
</evidence>
<dbReference type="EMBL" id="JACWUN010000002">
    <property type="protein sequence ID" value="MBD1399415.1"/>
    <property type="molecule type" value="Genomic_DNA"/>
</dbReference>
<evidence type="ECO:0000256" key="1">
    <source>
        <dbReference type="ARBA" id="ARBA00005230"/>
    </source>
</evidence>
<dbReference type="SUPFAM" id="SSF50118">
    <property type="entry name" value="Cell growth inhibitor/plasmid maintenance toxic component"/>
    <property type="match status" value="1"/>
</dbReference>
<dbReference type="AlphaFoldDB" id="A0A8J6QPG1"/>
<dbReference type="InterPro" id="IPR002712">
    <property type="entry name" value="CcdB"/>
</dbReference>
<organism evidence="8 9">
    <name type="scientific">Pelovirga terrestris</name>
    <dbReference type="NCBI Taxonomy" id="2771352"/>
    <lineage>
        <taxon>Bacteria</taxon>
        <taxon>Pseudomonadati</taxon>
        <taxon>Thermodesulfobacteriota</taxon>
        <taxon>Desulfuromonadia</taxon>
        <taxon>Geobacterales</taxon>
        <taxon>Geobacteraceae</taxon>
        <taxon>Pelovirga</taxon>
    </lineage>
</organism>